<evidence type="ECO:0000313" key="1">
    <source>
        <dbReference type="EMBL" id="KAI3758603.1"/>
    </source>
</evidence>
<protein>
    <submittedName>
        <fullName evidence="1">Uncharacterized protein</fullName>
    </submittedName>
</protein>
<evidence type="ECO:0000313" key="2">
    <source>
        <dbReference type="Proteomes" id="UP001055879"/>
    </source>
</evidence>
<gene>
    <name evidence="1" type="ORF">L6452_06170</name>
</gene>
<name>A0ACB9EHT5_ARCLA</name>
<keyword evidence="2" id="KW-1185">Reference proteome</keyword>
<sequence length="84" mass="9667">MLYSRRSQVRTKDVKVSPHGGKHTVKRTPFLPQLTTGTPPIVDPCSYSYILQVIIVPINFVPTFFLLKTPHYCLLQQVSYRYSV</sequence>
<reference evidence="1 2" key="2">
    <citation type="journal article" date="2022" name="Mol. Ecol. Resour.">
        <title>The genomes of chicory, endive, great burdock and yacon provide insights into Asteraceae paleo-polyploidization history and plant inulin production.</title>
        <authorList>
            <person name="Fan W."/>
            <person name="Wang S."/>
            <person name="Wang H."/>
            <person name="Wang A."/>
            <person name="Jiang F."/>
            <person name="Liu H."/>
            <person name="Zhao H."/>
            <person name="Xu D."/>
            <person name="Zhang Y."/>
        </authorList>
    </citation>
    <scope>NUCLEOTIDE SEQUENCE [LARGE SCALE GENOMIC DNA]</scope>
    <source>
        <strain evidence="2">cv. Niubang</strain>
    </source>
</reference>
<organism evidence="1 2">
    <name type="scientific">Arctium lappa</name>
    <name type="common">Greater burdock</name>
    <name type="synonym">Lappa major</name>
    <dbReference type="NCBI Taxonomy" id="4217"/>
    <lineage>
        <taxon>Eukaryota</taxon>
        <taxon>Viridiplantae</taxon>
        <taxon>Streptophyta</taxon>
        <taxon>Embryophyta</taxon>
        <taxon>Tracheophyta</taxon>
        <taxon>Spermatophyta</taxon>
        <taxon>Magnoliopsida</taxon>
        <taxon>eudicotyledons</taxon>
        <taxon>Gunneridae</taxon>
        <taxon>Pentapetalae</taxon>
        <taxon>asterids</taxon>
        <taxon>campanulids</taxon>
        <taxon>Asterales</taxon>
        <taxon>Asteraceae</taxon>
        <taxon>Carduoideae</taxon>
        <taxon>Cardueae</taxon>
        <taxon>Arctiinae</taxon>
        <taxon>Arctium</taxon>
    </lineage>
</organism>
<reference evidence="2" key="1">
    <citation type="journal article" date="2022" name="Mol. Ecol. Resour.">
        <title>The genomes of chicory, endive, great burdock and yacon provide insights into Asteraceae palaeo-polyploidization history and plant inulin production.</title>
        <authorList>
            <person name="Fan W."/>
            <person name="Wang S."/>
            <person name="Wang H."/>
            <person name="Wang A."/>
            <person name="Jiang F."/>
            <person name="Liu H."/>
            <person name="Zhao H."/>
            <person name="Xu D."/>
            <person name="Zhang Y."/>
        </authorList>
    </citation>
    <scope>NUCLEOTIDE SEQUENCE [LARGE SCALE GENOMIC DNA]</scope>
    <source>
        <strain evidence="2">cv. Niubang</strain>
    </source>
</reference>
<dbReference type="Proteomes" id="UP001055879">
    <property type="component" value="Linkage Group LG02"/>
</dbReference>
<proteinExistence type="predicted"/>
<dbReference type="EMBL" id="CM042048">
    <property type="protein sequence ID" value="KAI3758603.1"/>
    <property type="molecule type" value="Genomic_DNA"/>
</dbReference>
<accession>A0ACB9EHT5</accession>
<comment type="caution">
    <text evidence="1">The sequence shown here is derived from an EMBL/GenBank/DDBJ whole genome shotgun (WGS) entry which is preliminary data.</text>
</comment>